<dbReference type="AlphaFoldDB" id="A0A7S3PFY0"/>
<evidence type="ECO:0000256" key="1">
    <source>
        <dbReference type="SAM" id="Phobius"/>
    </source>
</evidence>
<reference evidence="2" key="1">
    <citation type="submission" date="2021-01" db="EMBL/GenBank/DDBJ databases">
        <authorList>
            <person name="Corre E."/>
            <person name="Pelletier E."/>
            <person name="Niang G."/>
            <person name="Scheremetjew M."/>
            <person name="Finn R."/>
            <person name="Kale V."/>
            <person name="Holt S."/>
            <person name="Cochrane G."/>
            <person name="Meng A."/>
            <person name="Brown T."/>
            <person name="Cohen L."/>
        </authorList>
    </citation>
    <scope>NUCLEOTIDE SEQUENCE</scope>
    <source>
        <strain evidence="2">GSBS06</strain>
    </source>
</reference>
<feature type="transmembrane region" description="Helical" evidence="1">
    <location>
        <begin position="94"/>
        <end position="113"/>
    </location>
</feature>
<proteinExistence type="predicted"/>
<dbReference type="EMBL" id="HBIN01006428">
    <property type="protein sequence ID" value="CAE0434404.1"/>
    <property type="molecule type" value="Transcribed_RNA"/>
</dbReference>
<protein>
    <submittedName>
        <fullName evidence="2">Uncharacterized protein</fullName>
    </submittedName>
</protein>
<feature type="transmembrane region" description="Helical" evidence="1">
    <location>
        <begin position="260"/>
        <end position="287"/>
    </location>
</feature>
<keyword evidence="1" id="KW-0812">Transmembrane</keyword>
<gene>
    <name evidence="2" type="ORF">ASTO00021_LOCUS4702</name>
</gene>
<feature type="transmembrane region" description="Helical" evidence="1">
    <location>
        <begin position="70"/>
        <end position="88"/>
    </location>
</feature>
<sequence length="334" mass="38343">MKNNNQEQPRDDQTIEMIRNEDKAFFNRVKTWSKIEYWRHIVVVTESIKEQQILFLKLNEGIGNPVFDSLFLKLSVVIFLVILLPFMFSHAMAGLATFIGLPLLFLIGIHKTYKAYITPPDKESEKVSTRAVSQSQVNYGSNGGISSYNQTQESMSSDMKLVDLTFKFFDVEDSILRAADEDTAEPTPDPDQITEVQQLSRLQRLSVAFRFAGWFQETQQENIADVLMSSVGINHQNTMDSSTQAYDKSMYRRDLCFKMMILFGAVTAVSLFVFLTINCAIGFHLLFYEQVEVKVAIDIFWNYITDSWSSWRDCTLLAFQEGDVVGMFEFIALF</sequence>
<name>A0A7S3PFY0_9STRA</name>
<keyword evidence="1" id="KW-0472">Membrane</keyword>
<organism evidence="2">
    <name type="scientific">Aplanochytrium stocchinoi</name>
    <dbReference type="NCBI Taxonomy" id="215587"/>
    <lineage>
        <taxon>Eukaryota</taxon>
        <taxon>Sar</taxon>
        <taxon>Stramenopiles</taxon>
        <taxon>Bigyra</taxon>
        <taxon>Labyrinthulomycetes</taxon>
        <taxon>Thraustochytrida</taxon>
        <taxon>Thraustochytriidae</taxon>
        <taxon>Aplanochytrium</taxon>
    </lineage>
</organism>
<evidence type="ECO:0000313" key="2">
    <source>
        <dbReference type="EMBL" id="CAE0434404.1"/>
    </source>
</evidence>
<accession>A0A7S3PFY0</accession>
<keyword evidence="1" id="KW-1133">Transmembrane helix</keyword>